<name>A0AAW8YJT2_PEDAC</name>
<dbReference type="PANTHER" id="PTHR12526">
    <property type="entry name" value="GLYCOSYLTRANSFERASE"/>
    <property type="match status" value="1"/>
</dbReference>
<dbReference type="PANTHER" id="PTHR12526:SF630">
    <property type="entry name" value="GLYCOSYLTRANSFERASE"/>
    <property type="match status" value="1"/>
</dbReference>
<dbReference type="RefSeq" id="WP_317072577.1">
    <property type="nucleotide sequence ID" value="NZ_JAWJAV010000010.1"/>
</dbReference>
<dbReference type="Gene3D" id="3.40.50.2000">
    <property type="entry name" value="Glycogen Phosphorylase B"/>
    <property type="match status" value="2"/>
</dbReference>
<protein>
    <submittedName>
        <fullName evidence="3">Glycosyltransferase</fullName>
        <ecNumber evidence="3">2.4.-.-</ecNumber>
    </submittedName>
</protein>
<comment type="caution">
    <text evidence="3">The sequence shown here is derived from an EMBL/GenBank/DDBJ whole genome shotgun (WGS) entry which is preliminary data.</text>
</comment>
<feature type="domain" description="Glycosyltransferase subfamily 4-like N-terminal" evidence="2">
    <location>
        <begin position="15"/>
        <end position="164"/>
    </location>
</feature>
<proteinExistence type="predicted"/>
<evidence type="ECO:0000259" key="1">
    <source>
        <dbReference type="Pfam" id="PF00534"/>
    </source>
</evidence>
<dbReference type="EMBL" id="JAWJAV010000010">
    <property type="protein sequence ID" value="MDV2622088.1"/>
    <property type="molecule type" value="Genomic_DNA"/>
</dbReference>
<dbReference type="GO" id="GO:0016757">
    <property type="term" value="F:glycosyltransferase activity"/>
    <property type="evidence" value="ECO:0007669"/>
    <property type="project" value="UniProtKB-KW"/>
</dbReference>
<evidence type="ECO:0000259" key="2">
    <source>
        <dbReference type="Pfam" id="PF13439"/>
    </source>
</evidence>
<dbReference type="Pfam" id="PF13439">
    <property type="entry name" value="Glyco_transf_4"/>
    <property type="match status" value="1"/>
</dbReference>
<dbReference type="InterPro" id="IPR001296">
    <property type="entry name" value="Glyco_trans_1"/>
</dbReference>
<reference evidence="3" key="1">
    <citation type="journal article" date="2023" name="PeerJ">
        <title>Selection and evaluation of lactic acid bacteria from chicken feces in Thailand as potential probiotics.</title>
        <authorList>
            <person name="Khurajog B."/>
            <person name="Disastra Y."/>
            <person name="Lawwyne L.D."/>
            <person name="Sirichokchatchawan W."/>
            <person name="Niyomtham W."/>
            <person name="Yindee J."/>
            <person name="Hampson D.J."/>
            <person name="Prapasarakul N."/>
        </authorList>
    </citation>
    <scope>NUCLEOTIDE SEQUENCE</scope>
    <source>
        <strain evidence="3">BF9</strain>
    </source>
</reference>
<sequence length="350" mass="40325">MKNIVIVAPILSGQGGTETVITKVINEFKTNDKMNVKLLLLGKPKNTEWLDKIDKKDVIICKSKSKIFRIIWYFVFLLKKKYSDIVIINTQLIHITHLIRRFLKLNVRIYSWIHFSLLNSNTVNLKFLREADRHLAISSGIKKQLIDLDVPEDRINLVYNPISVNDHTIQKSNDGVFRFLYVGRIEYNHQKNMESFLNALSKIKGEWQLQIIGDGEDVKQCKSLSKKLGIERKLVWDGWKKYPWKEVSMVDSLVLPSNYEGLPMVLLEALSYGIPCVATDCPTGPEDIIVDKANGRLTKVNDSNDLAEKLQWMMNNSKSMGSDDLKTSINKFYDINYFETLKRALLLEKG</sequence>
<dbReference type="Proteomes" id="UP001280897">
    <property type="component" value="Unassembled WGS sequence"/>
</dbReference>
<evidence type="ECO:0000313" key="3">
    <source>
        <dbReference type="EMBL" id="MDV2622088.1"/>
    </source>
</evidence>
<dbReference type="AlphaFoldDB" id="A0AAW8YJT2"/>
<keyword evidence="3" id="KW-0808">Transferase</keyword>
<organism evidence="3 4">
    <name type="scientific">Pediococcus acidilactici</name>
    <dbReference type="NCBI Taxonomy" id="1254"/>
    <lineage>
        <taxon>Bacteria</taxon>
        <taxon>Bacillati</taxon>
        <taxon>Bacillota</taxon>
        <taxon>Bacilli</taxon>
        <taxon>Lactobacillales</taxon>
        <taxon>Lactobacillaceae</taxon>
        <taxon>Pediococcus</taxon>
        <taxon>Pediococcus acidilactici group</taxon>
    </lineage>
</organism>
<keyword evidence="3" id="KW-0328">Glycosyltransferase</keyword>
<gene>
    <name evidence="3" type="ORF">R0G89_10285</name>
</gene>
<dbReference type="Pfam" id="PF00534">
    <property type="entry name" value="Glycos_transf_1"/>
    <property type="match status" value="1"/>
</dbReference>
<evidence type="ECO:0000313" key="4">
    <source>
        <dbReference type="Proteomes" id="UP001280897"/>
    </source>
</evidence>
<dbReference type="SUPFAM" id="SSF53756">
    <property type="entry name" value="UDP-Glycosyltransferase/glycogen phosphorylase"/>
    <property type="match status" value="1"/>
</dbReference>
<dbReference type="CDD" id="cd03811">
    <property type="entry name" value="GT4_GT28_WabH-like"/>
    <property type="match status" value="1"/>
</dbReference>
<dbReference type="EC" id="2.4.-.-" evidence="3"/>
<feature type="domain" description="Glycosyl transferase family 1" evidence="1">
    <location>
        <begin position="169"/>
        <end position="319"/>
    </location>
</feature>
<reference evidence="3" key="2">
    <citation type="submission" date="2023-10" db="EMBL/GenBank/DDBJ databases">
        <authorList>
            <person name="Khurajog B."/>
        </authorList>
    </citation>
    <scope>NUCLEOTIDE SEQUENCE</scope>
    <source>
        <strain evidence="3">BF9</strain>
    </source>
</reference>
<dbReference type="InterPro" id="IPR028098">
    <property type="entry name" value="Glyco_trans_4-like_N"/>
</dbReference>
<accession>A0AAW8YJT2</accession>